<keyword evidence="3" id="KW-0378">Hydrolase</keyword>
<feature type="binding site" evidence="1">
    <location>
        <position position="54"/>
    </location>
    <ligand>
        <name>Mg(2+)</name>
        <dbReference type="ChEBI" id="CHEBI:18420"/>
        <label>1</label>
    </ligand>
</feature>
<feature type="binding site" evidence="1">
    <location>
        <position position="287"/>
    </location>
    <ligand>
        <name>Mg(2+)</name>
        <dbReference type="ChEBI" id="CHEBI:18420"/>
        <label>1</label>
    </ligand>
</feature>
<protein>
    <submittedName>
        <fullName evidence="3">ADP-ribosylglycohydrolase family protein</fullName>
    </submittedName>
</protein>
<dbReference type="SUPFAM" id="SSF101478">
    <property type="entry name" value="ADP-ribosylglycohydrolase"/>
    <property type="match status" value="1"/>
</dbReference>
<feature type="binding site" evidence="1">
    <location>
        <position position="53"/>
    </location>
    <ligand>
        <name>Mg(2+)</name>
        <dbReference type="ChEBI" id="CHEBI:18420"/>
        <label>1</label>
    </ligand>
</feature>
<dbReference type="InterPro" id="IPR036705">
    <property type="entry name" value="Ribosyl_crysJ1_sf"/>
</dbReference>
<dbReference type="AlphaFoldDB" id="A0A7Y6IW14"/>
<dbReference type="PANTHER" id="PTHR16222">
    <property type="entry name" value="ADP-RIBOSYLGLYCOHYDROLASE"/>
    <property type="match status" value="1"/>
</dbReference>
<feature type="binding site" evidence="1">
    <location>
        <position position="289"/>
    </location>
    <ligand>
        <name>Mg(2+)</name>
        <dbReference type="ChEBI" id="CHEBI:18420"/>
        <label>1</label>
    </ligand>
</feature>
<organism evidence="3 4">
    <name type="scientific">Nonomuraea rhodomycinica</name>
    <dbReference type="NCBI Taxonomy" id="1712872"/>
    <lineage>
        <taxon>Bacteria</taxon>
        <taxon>Bacillati</taxon>
        <taxon>Actinomycetota</taxon>
        <taxon>Actinomycetes</taxon>
        <taxon>Streptosporangiales</taxon>
        <taxon>Streptosporangiaceae</taxon>
        <taxon>Nonomuraea</taxon>
    </lineage>
</organism>
<dbReference type="GO" id="GO:0046872">
    <property type="term" value="F:metal ion binding"/>
    <property type="evidence" value="ECO:0007669"/>
    <property type="project" value="UniProtKB-KW"/>
</dbReference>
<comment type="cofactor">
    <cofactor evidence="1">
        <name>Mg(2+)</name>
        <dbReference type="ChEBI" id="CHEBI:18420"/>
    </cofactor>
    <text evidence="1">Binds 2 magnesium ions per subunit.</text>
</comment>
<name>A0A7Y6IW14_9ACTN</name>
<keyword evidence="1" id="KW-0460">Magnesium</keyword>
<proteinExistence type="predicted"/>
<keyword evidence="4" id="KW-1185">Reference proteome</keyword>
<dbReference type="Proteomes" id="UP000546126">
    <property type="component" value="Unassembled WGS sequence"/>
</dbReference>
<gene>
    <name evidence="3" type="ORF">HT134_35740</name>
</gene>
<dbReference type="EMBL" id="JABWGO010000012">
    <property type="protein sequence ID" value="NUW45434.1"/>
    <property type="molecule type" value="Genomic_DNA"/>
</dbReference>
<reference evidence="3 4" key="1">
    <citation type="submission" date="2020-06" db="EMBL/GenBank/DDBJ databases">
        <authorList>
            <person name="Chanama M."/>
        </authorList>
    </citation>
    <scope>NUCLEOTIDE SEQUENCE [LARGE SCALE GENOMIC DNA]</scope>
    <source>
        <strain evidence="3 4">TBRC6557</strain>
    </source>
</reference>
<keyword evidence="1" id="KW-0479">Metal-binding</keyword>
<evidence type="ECO:0000256" key="2">
    <source>
        <dbReference type="SAM" id="MobiDB-lite"/>
    </source>
</evidence>
<dbReference type="InterPro" id="IPR005502">
    <property type="entry name" value="Ribosyl_crysJ1"/>
</dbReference>
<sequence length="402" mass="40728">MTRPEAGSHRDRARGCLLGLAAGDALGAPAENLTPAEIRRRWGRLTEIERGGTDDTEYAIFAASQLVRHGHGLTSAAVAAAYRAEVLPRITGPMRGAGFSELGTVEALRRGLEPPMTGLVHQHGWSDGLAMRAAPYGIFCPGDPAEAARLVAEDGRVSQSGEGVLGGRAVAGAVAAAMAGLPPRQVVAAALSVVPEDSWTARAVTRAVAAVDRTRHRPAVQEGPGEAREPDDGEAALMEALHEAVVVRHYPWTDVAPEAVALALAAYLAGDGDVEASVTFAVSLGRDADTIGAIAGAVAGAGQGEGGVPERWAARIGPVAGTCLPVVAGRHVLTVADELTDAAARHRPGAEAGDDSRAAASTVPRGGAGDDPAPPPADRETGPRAGGQADGPGGASRTAKGQ</sequence>
<feature type="compositionally biased region" description="Gly residues" evidence="2">
    <location>
        <begin position="384"/>
        <end position="394"/>
    </location>
</feature>
<dbReference type="PANTHER" id="PTHR16222:SF12">
    <property type="entry name" value="ADP-RIBOSYLGLYCOHYDROLASE-RELATED"/>
    <property type="match status" value="1"/>
</dbReference>
<dbReference type="Gene3D" id="1.10.4080.10">
    <property type="entry name" value="ADP-ribosylation/Crystallin J1"/>
    <property type="match status" value="1"/>
</dbReference>
<dbReference type="GO" id="GO:0016787">
    <property type="term" value="F:hydrolase activity"/>
    <property type="evidence" value="ECO:0007669"/>
    <property type="project" value="UniProtKB-KW"/>
</dbReference>
<evidence type="ECO:0000313" key="3">
    <source>
        <dbReference type="EMBL" id="NUW45434.1"/>
    </source>
</evidence>
<accession>A0A7Y6IW14</accession>
<comment type="caution">
    <text evidence="3">The sequence shown here is derived from an EMBL/GenBank/DDBJ whole genome shotgun (WGS) entry which is preliminary data.</text>
</comment>
<feature type="region of interest" description="Disordered" evidence="2">
    <location>
        <begin position="345"/>
        <end position="402"/>
    </location>
</feature>
<feature type="binding site" evidence="1">
    <location>
        <position position="55"/>
    </location>
    <ligand>
        <name>Mg(2+)</name>
        <dbReference type="ChEBI" id="CHEBI:18420"/>
        <label>1</label>
    </ligand>
</feature>
<evidence type="ECO:0000313" key="4">
    <source>
        <dbReference type="Proteomes" id="UP000546126"/>
    </source>
</evidence>
<dbReference type="Pfam" id="PF03747">
    <property type="entry name" value="ADP_ribosyl_GH"/>
    <property type="match status" value="1"/>
</dbReference>
<feature type="binding site" evidence="1">
    <location>
        <position position="290"/>
    </location>
    <ligand>
        <name>Mg(2+)</name>
        <dbReference type="ChEBI" id="CHEBI:18420"/>
        <label>1</label>
    </ligand>
</feature>
<dbReference type="InterPro" id="IPR050792">
    <property type="entry name" value="ADP-ribosylglycohydrolase"/>
</dbReference>
<evidence type="ECO:0000256" key="1">
    <source>
        <dbReference type="PIRSR" id="PIRSR605502-1"/>
    </source>
</evidence>